<organism evidence="8 9">
    <name type="scientific">Folsomia candida</name>
    <name type="common">Springtail</name>
    <dbReference type="NCBI Taxonomy" id="158441"/>
    <lineage>
        <taxon>Eukaryota</taxon>
        <taxon>Metazoa</taxon>
        <taxon>Ecdysozoa</taxon>
        <taxon>Arthropoda</taxon>
        <taxon>Hexapoda</taxon>
        <taxon>Collembola</taxon>
        <taxon>Entomobryomorpha</taxon>
        <taxon>Isotomoidea</taxon>
        <taxon>Isotomidae</taxon>
        <taxon>Proisotominae</taxon>
        <taxon>Folsomia</taxon>
    </lineage>
</organism>
<dbReference type="PROSITE" id="PS00122">
    <property type="entry name" value="CARBOXYLESTERASE_B_1"/>
    <property type="match status" value="2"/>
</dbReference>
<comment type="caution">
    <text evidence="8">The sequence shown here is derived from an EMBL/GenBank/DDBJ whole genome shotgun (WGS) entry which is preliminary data.</text>
</comment>
<dbReference type="InterPro" id="IPR029058">
    <property type="entry name" value="AB_hydrolase_fold"/>
</dbReference>
<feature type="domain" description="Carboxylesterase type B" evidence="7">
    <location>
        <begin position="589"/>
        <end position="1128"/>
    </location>
</feature>
<feature type="region of interest" description="Disordered" evidence="5">
    <location>
        <begin position="1211"/>
        <end position="1235"/>
    </location>
</feature>
<comment type="similarity">
    <text evidence="1">Belongs to the type-B carboxylesterase/lipase family.</text>
</comment>
<dbReference type="OrthoDB" id="19653at2759"/>
<feature type="domain" description="Carboxylesterase type B" evidence="7">
    <location>
        <begin position="47"/>
        <end position="579"/>
    </location>
</feature>
<evidence type="ECO:0000256" key="2">
    <source>
        <dbReference type="ARBA" id="ARBA00022487"/>
    </source>
</evidence>
<name>A0A226EVI3_FOLCA</name>
<dbReference type="InterPro" id="IPR019819">
    <property type="entry name" value="Carboxylesterase_B_CS"/>
</dbReference>
<sequence length="2488" mass="280773">MGEKLKSSKVQKHDPERKSFIMRNKLFAIPVAVLACVIYATFAPSKSPIVQTTLGQLQGTVGRSREGKPVYEFVGIPYSAPPLLDLRFEPPTPPVAWEGVKQANRYGSQCLQIDVITSIKLGSEDCLYLNVFTPKDPMDSGNKLPVLFWIYGGGFQSGGSHIYRPTYIMDEEVVFVSINYRLGAMGFLNSGDSLIRGNQGMKDIIQGLKWTQDNIHNFGGDNKSFGKFYSYYNTILGGGAVHFLMLSPLSKGLFHRAISQSGNVLNAWLYSRYPKEQSQNLANRLGCPVEPSDEMVKCLKMVDAKDIVETHREMRLPPRPLLGKYAPSVEAVVDSSTFLPDQPIEMMKRGQFAKIPWMSGEGLPFATEILEQQFLVDWANRDWDDFITQVVFLNVAPQRPNNTPQKLKEFYLNNSTFCSIKSFRGLSELHAARFFFVSGHHTAKYHAQHAPVYLYYYDYPTEFGFLKLMHSLRGKYFPVVETVMEIVWHWVQKILGLKIHRRGSSHGEEMLLQFDFPFIPGAPVGSSDYEMSKALIKSWVTFASDPAKLTFKSHKWPPHDPKSSKLTYMEISPGSKGMIAEPFANQVPSPVIETELGKIQGIESMSRGGKRLYEFLGVPYSAPPVNKLRFEPPQPVAPWEGVKDASFYGSECAQLRLITGDYAGHEDCLFLNIFVPKERKGLLPVMVFLHGGAFVTGSSNTYRPGYILDEDVILVTLNYRLGALGFLNSGDEVARGNAGLKDQVMALRFIQKHIGVFGGDNKNILLFGESAGSASASFHLVSPMSKGLFSKAIMQSGTFSSNWAVWPEPAKQAKRFAGKFNCSLETSKEMIECLKNVDTRTFVEGHKEILLPLREQITIFVPTIEAVKDENAFLTEDPVKALKDGKVHKVPILAGVNSQEGLLTSAIITGNQSKLDQANNEFNFWAGRILYYPQEKTDISAKIRNYYFGNVKSIATKDLVQNYTNLFSDRMFFVPLHNFALEYRKHASLRLYFYTHKGQFSLARLLASSQKPYLPPLVNVILDMIVRWIKEHVLGFEIPHPGVCHADELPLFYDWLLGPAITEQSKDYAMSRTLIKTWTDFAHNDKTLTCNSVEWETVDPKSHNLFYMELNTEPKMISEPFENRVQFWKSLVVQAKVSASILLLYLVSRTVGSLTSDNSGNDDGDDKGGGSSHKIALINPQDPYESNTGISTWGYKPEPDKPLVFEFNNLNDKHKSNKRPGYSRDNFQDSDDSEIKTHRNQAIKVYHETDTVTESSITDVPSLDTTHNQKQQKAPFKAKGRSFNNAVGNQTSNETNNRSADAPLMHHEDNAGTLYENPEVKLSDIVKEYNMRLGIVPSTEHENTADHNQPDEYGNINDGDLSAFLPCNSKTCGLICSETKLAKCDKHNSKICLCPAFKFVPAETPGTIRLPNLQNDVSEIACDESCTARFAYARTSSSGITFCDSAAKVDICKTICQSDAGECAFNGICLCRDNWSGFMNLSMPNVRHEIPSDHSECSKRCSLFHHDFIGRIHDSLTSQTDKPHKFQSKYCLCAPESSILTYKETHEIMAQGFQICSGLKCKKRCGMRDAVCEPQYRRACLCHRQNIFIGSHLWSRLPNHNEKFCQDSCFAHGLSARVIEKNPLFSPSSERFSPWYRWSMFSFVYDGKFCHCIKVELEMSQFRPCTDEICRWICGHDNGICDIESRRSCICNTHKLIAGLGRKPYPGEINCDTSCRHHLMDARLLDVTWDTNQLDGWGVTKSKFCGCIRETTEAGLTHCDGGNDDLCPKFCNNSEAFCTREKYCECGIDARRLLKNGTVRLPTGPENEECGETCRSWMWPLAEDLDRIPLIYDEGRLNCSKTNSCPRVESPRDSSAIGFRVEKIMNGGFEVKPPRKFCLCSKSTTVHYKPGTRILPQLKAEMEKKELLAGFLALATGYLLVNQLRPEDGPIVEIENGFIKGVIRYSDGGRRPYKAFYKIPYASPPIGDLRFEPPVPAQNWSDVKGGSYYGSQCIQTDIIWSGLSFGSEDCLFCNVFVPLTVRPSSTPLPVMVYIHGGYWHVGSAQDHGEPRIMNEDVILVTFNYRLGALGFLSTGDETLRGNAGLQDQLMMLKWIQRNIHHFGGDPNRVTIFGESAGGVSVQFHILSPASRGLFHKAISQSGTAINFFSKNTPAEVRRQSKNFAEKFSCPSDDSRKMVECLKRLDAGDIVRAHRENVDIFKRNRLTMFAPTIEVIKDDKAFLTEDPLITLEKGNFAKIPWITGVCGQEGLFGSAGIMANETKQNFIRKELSTSLPSYLWYNKDDTLTEKIRDYYFGPSITEEEFAENLTDMLSDRAFFHPLHKAVHLYSKHAETYVYYFNYSAFYTLQNPIAASEAYFRAFNMVINVIWRSIKEFVFGWPDAHHGTCHGDELPLLFTMPWIPSIFYKLTEKDAVVSKNFIRLWTSFAKSDPLIFDDVEWKSVNSTANVPFRYLEISQNLRMIDEPFTTRVGFWKSIEKHLIKATMCDT</sequence>
<keyword evidence="6" id="KW-0812">Transmembrane</keyword>
<keyword evidence="9" id="KW-1185">Reference proteome</keyword>
<dbReference type="PANTHER" id="PTHR43142:SF1">
    <property type="entry name" value="CARBOXYLIC ESTER HYDROLASE"/>
    <property type="match status" value="1"/>
</dbReference>
<keyword evidence="6" id="KW-1133">Transmembrane helix</keyword>
<dbReference type="GO" id="GO:0052689">
    <property type="term" value="F:carboxylic ester hydrolase activity"/>
    <property type="evidence" value="ECO:0007669"/>
    <property type="project" value="UniProtKB-KW"/>
</dbReference>
<reference evidence="8 9" key="1">
    <citation type="submission" date="2015-12" db="EMBL/GenBank/DDBJ databases">
        <title>The genome of Folsomia candida.</title>
        <authorList>
            <person name="Faddeeva A."/>
            <person name="Derks M.F."/>
            <person name="Anvar Y."/>
            <person name="Smit S."/>
            <person name="Van Straalen N."/>
            <person name="Roelofs D."/>
        </authorList>
    </citation>
    <scope>NUCLEOTIDE SEQUENCE [LARGE SCALE GENOMIC DNA]</scope>
    <source>
        <strain evidence="8 9">VU population</strain>
        <tissue evidence="8">Whole body</tissue>
    </source>
</reference>
<protein>
    <submittedName>
        <fullName evidence="8">Venom carboxylesterase-6</fullName>
    </submittedName>
</protein>
<dbReference type="Pfam" id="PF00135">
    <property type="entry name" value="COesterase"/>
    <property type="match status" value="3"/>
</dbReference>
<feature type="region of interest" description="Disordered" evidence="5">
    <location>
        <begin position="1155"/>
        <end position="1195"/>
    </location>
</feature>
<feature type="compositionally biased region" description="Polar residues" evidence="5">
    <location>
        <begin position="1282"/>
        <end position="1299"/>
    </location>
</feature>
<keyword evidence="2" id="KW-0719">Serine esterase</keyword>
<keyword evidence="4" id="KW-0325">Glycoprotein</keyword>
<dbReference type="PROSITE" id="PS00941">
    <property type="entry name" value="CARBOXYLESTERASE_B_2"/>
    <property type="match status" value="2"/>
</dbReference>
<dbReference type="Gene3D" id="3.40.50.1820">
    <property type="entry name" value="alpha/beta hydrolase"/>
    <property type="match status" value="3"/>
</dbReference>
<evidence type="ECO:0000313" key="9">
    <source>
        <dbReference type="Proteomes" id="UP000198287"/>
    </source>
</evidence>
<dbReference type="SUPFAM" id="SSF53474">
    <property type="entry name" value="alpha/beta-Hydrolases"/>
    <property type="match status" value="3"/>
</dbReference>
<feature type="region of interest" description="Disordered" evidence="5">
    <location>
        <begin position="1259"/>
        <end position="1302"/>
    </location>
</feature>
<proteinExistence type="inferred from homology"/>
<evidence type="ECO:0000256" key="5">
    <source>
        <dbReference type="SAM" id="MobiDB-lite"/>
    </source>
</evidence>
<feature type="transmembrane region" description="Helical" evidence="6">
    <location>
        <begin position="21"/>
        <end position="42"/>
    </location>
</feature>
<evidence type="ECO:0000256" key="6">
    <source>
        <dbReference type="SAM" id="Phobius"/>
    </source>
</evidence>
<dbReference type="InterPro" id="IPR019826">
    <property type="entry name" value="Carboxylesterase_B_AS"/>
</dbReference>
<gene>
    <name evidence="8" type="ORF">Fcan01_05704</name>
</gene>
<dbReference type="PANTHER" id="PTHR43142">
    <property type="entry name" value="CARBOXYLIC ESTER HYDROLASE"/>
    <property type="match status" value="1"/>
</dbReference>
<keyword evidence="6" id="KW-0472">Membrane</keyword>
<evidence type="ECO:0000256" key="3">
    <source>
        <dbReference type="ARBA" id="ARBA00022801"/>
    </source>
</evidence>
<evidence type="ECO:0000259" key="7">
    <source>
        <dbReference type="Pfam" id="PF00135"/>
    </source>
</evidence>
<evidence type="ECO:0000256" key="4">
    <source>
        <dbReference type="ARBA" id="ARBA00023180"/>
    </source>
</evidence>
<dbReference type="EMBL" id="LNIX01000002">
    <property type="protein sequence ID" value="OXA60851.1"/>
    <property type="molecule type" value="Genomic_DNA"/>
</dbReference>
<keyword evidence="3" id="KW-0378">Hydrolase</keyword>
<dbReference type="Proteomes" id="UP000198287">
    <property type="component" value="Unassembled WGS sequence"/>
</dbReference>
<feature type="compositionally biased region" description="Polar residues" evidence="5">
    <location>
        <begin position="1259"/>
        <end position="1272"/>
    </location>
</feature>
<dbReference type="InterPro" id="IPR002018">
    <property type="entry name" value="CarbesteraseB"/>
</dbReference>
<evidence type="ECO:0000256" key="1">
    <source>
        <dbReference type="ARBA" id="ARBA00005964"/>
    </source>
</evidence>
<accession>A0A226EVI3</accession>
<feature type="domain" description="Carboxylesterase type B" evidence="7">
    <location>
        <begin position="1929"/>
        <end position="2473"/>
    </location>
</feature>
<evidence type="ECO:0000313" key="8">
    <source>
        <dbReference type="EMBL" id="OXA60851.1"/>
    </source>
</evidence>